<evidence type="ECO:0000313" key="4">
    <source>
        <dbReference type="Proteomes" id="UP000681720"/>
    </source>
</evidence>
<evidence type="ECO:0000256" key="1">
    <source>
        <dbReference type="SAM" id="MobiDB-lite"/>
    </source>
</evidence>
<protein>
    <submittedName>
        <fullName evidence="3">Uncharacterized protein</fullName>
    </submittedName>
</protein>
<proteinExistence type="predicted"/>
<name>A0A8S3DRM9_9BILA</name>
<dbReference type="Proteomes" id="UP000681967">
    <property type="component" value="Unassembled WGS sequence"/>
</dbReference>
<evidence type="ECO:0000313" key="3">
    <source>
        <dbReference type="EMBL" id="CAF4996765.1"/>
    </source>
</evidence>
<evidence type="ECO:0000313" key="2">
    <source>
        <dbReference type="EMBL" id="CAF4605377.1"/>
    </source>
</evidence>
<dbReference type="Proteomes" id="UP000681720">
    <property type="component" value="Unassembled WGS sequence"/>
</dbReference>
<reference evidence="3" key="1">
    <citation type="submission" date="2021-02" db="EMBL/GenBank/DDBJ databases">
        <authorList>
            <person name="Nowell W R."/>
        </authorList>
    </citation>
    <scope>NUCLEOTIDE SEQUENCE</scope>
</reference>
<comment type="caution">
    <text evidence="3">The sequence shown here is derived from an EMBL/GenBank/DDBJ whole genome shotgun (WGS) entry which is preliminary data.</text>
</comment>
<dbReference type="EMBL" id="CAJOBJ010205903">
    <property type="protein sequence ID" value="CAF4996765.1"/>
    <property type="molecule type" value="Genomic_DNA"/>
</dbReference>
<accession>A0A8S3DRM9</accession>
<organism evidence="3 4">
    <name type="scientific">Rotaria magnacalcarata</name>
    <dbReference type="NCBI Taxonomy" id="392030"/>
    <lineage>
        <taxon>Eukaryota</taxon>
        <taxon>Metazoa</taxon>
        <taxon>Spiralia</taxon>
        <taxon>Gnathifera</taxon>
        <taxon>Rotifera</taxon>
        <taxon>Eurotatoria</taxon>
        <taxon>Bdelloidea</taxon>
        <taxon>Philodinida</taxon>
        <taxon>Philodinidae</taxon>
        <taxon>Rotaria</taxon>
    </lineage>
</organism>
<sequence length="27" mass="3073">MEKRSRANSTASIRSRRSIKADDAIRP</sequence>
<gene>
    <name evidence="2" type="ORF">BYL167_LOCUS40312</name>
    <name evidence="3" type="ORF">GIL414_LOCUS56994</name>
</gene>
<feature type="region of interest" description="Disordered" evidence="1">
    <location>
        <begin position="1"/>
        <end position="27"/>
    </location>
</feature>
<dbReference type="AlphaFoldDB" id="A0A8S3DRM9"/>
<feature type="non-terminal residue" evidence="3">
    <location>
        <position position="27"/>
    </location>
</feature>
<dbReference type="EMBL" id="CAJOBH010099387">
    <property type="protein sequence ID" value="CAF4605377.1"/>
    <property type="molecule type" value="Genomic_DNA"/>
</dbReference>